<dbReference type="Proteomes" id="UP000078512">
    <property type="component" value="Unassembled WGS sequence"/>
</dbReference>
<sequence length="126" mass="14227">MKILFCSYPTLAMPTMIVMTIMVCPLTTTTATTTTRNQNTLSSFYPFLLTPFVHNATPSHSICKNSETRFTSTLTSRLGKCPCISFPIRLFVLYYMYPSYSHALLSLPSFEIMPFLPPCLFSPLFA</sequence>
<gene>
    <name evidence="1" type="ORF">K457DRAFT_1117559</name>
</gene>
<name>A0A197K7X7_9FUNG</name>
<reference evidence="1 2" key="1">
    <citation type="submission" date="2016-05" db="EMBL/GenBank/DDBJ databases">
        <title>Genome sequencing reveals origins of a unique bacterial endosymbiosis in the earliest lineages of terrestrial Fungi.</title>
        <authorList>
            <consortium name="DOE Joint Genome Institute"/>
            <person name="Uehling J."/>
            <person name="Gryganskyi A."/>
            <person name="Hameed K."/>
            <person name="Tschaplinski T."/>
            <person name="Misztal P."/>
            <person name="Wu S."/>
            <person name="Desiro A."/>
            <person name="Vande Pol N."/>
            <person name="Du Z.-Y."/>
            <person name="Zienkiewicz A."/>
            <person name="Zienkiewicz K."/>
            <person name="Morin E."/>
            <person name="Tisserant E."/>
            <person name="Splivallo R."/>
            <person name="Hainaut M."/>
            <person name="Henrissat B."/>
            <person name="Ohm R."/>
            <person name="Kuo A."/>
            <person name="Yan J."/>
            <person name="Lipzen A."/>
            <person name="Nolan M."/>
            <person name="Labutti K."/>
            <person name="Barry K."/>
            <person name="Goldstein A."/>
            <person name="Labbe J."/>
            <person name="Schadt C."/>
            <person name="Tuskan G."/>
            <person name="Grigoriev I."/>
            <person name="Martin F."/>
            <person name="Vilgalys R."/>
            <person name="Bonito G."/>
        </authorList>
    </citation>
    <scope>NUCLEOTIDE SEQUENCE [LARGE SCALE GENOMIC DNA]</scope>
    <source>
        <strain evidence="1 2">AG-77</strain>
    </source>
</reference>
<dbReference type="AlphaFoldDB" id="A0A197K7X7"/>
<dbReference type="EMBL" id="KV442023">
    <property type="protein sequence ID" value="OAQ32806.1"/>
    <property type="molecule type" value="Genomic_DNA"/>
</dbReference>
<protein>
    <submittedName>
        <fullName evidence="1">Uncharacterized protein</fullName>
    </submittedName>
</protein>
<accession>A0A197K7X7</accession>
<organism evidence="1 2">
    <name type="scientific">Linnemannia elongata AG-77</name>
    <dbReference type="NCBI Taxonomy" id="1314771"/>
    <lineage>
        <taxon>Eukaryota</taxon>
        <taxon>Fungi</taxon>
        <taxon>Fungi incertae sedis</taxon>
        <taxon>Mucoromycota</taxon>
        <taxon>Mortierellomycotina</taxon>
        <taxon>Mortierellomycetes</taxon>
        <taxon>Mortierellales</taxon>
        <taxon>Mortierellaceae</taxon>
        <taxon>Linnemannia</taxon>
    </lineage>
</organism>
<keyword evidence="2" id="KW-1185">Reference proteome</keyword>
<evidence type="ECO:0000313" key="2">
    <source>
        <dbReference type="Proteomes" id="UP000078512"/>
    </source>
</evidence>
<proteinExistence type="predicted"/>
<evidence type="ECO:0000313" key="1">
    <source>
        <dbReference type="EMBL" id="OAQ32806.1"/>
    </source>
</evidence>